<sequence>MTETTHPATDAQSPTDPAFDAIADSDTLATALDALAVLVDECVVRVEPDGLAVDAMDPATVGMVSLSLGADAFDAYDAPDAGLRLGIPLDRLRDVVGIADAGQPVRLAFDAESRMLHVRVGELAYTLACIDPDAVRSPPDRIDLAEQYTASATLDGAGFARAVDAADMVADHLALGTDADALYVRADGDTDSVEVDFPGEDCAAIDPGPAHSLFSLQYLASVADALPSDRDVDLRFGEEAPIEAGFDIAEGDGHVTFVVSPRMTVN</sequence>
<accession>A0ABD5NEN6</accession>
<evidence type="ECO:0000256" key="1">
    <source>
        <dbReference type="ARBA" id="ARBA00022705"/>
    </source>
</evidence>
<protein>
    <recommendedName>
        <fullName evidence="3">DNA polymerase sliding clamp</fullName>
    </recommendedName>
    <alternativeName>
        <fullName evidence="3">Proliferating cell nuclear antigen homolog</fullName>
        <shortName evidence="3">PCNA</shortName>
    </alternativeName>
</protein>
<evidence type="ECO:0000313" key="6">
    <source>
        <dbReference type="Proteomes" id="UP001595660"/>
    </source>
</evidence>
<keyword evidence="1 3" id="KW-0235">DNA replication</keyword>
<proteinExistence type="inferred from homology"/>
<dbReference type="GO" id="GO:0006275">
    <property type="term" value="P:regulation of DNA replication"/>
    <property type="evidence" value="ECO:0007669"/>
    <property type="project" value="UniProtKB-UniRule"/>
</dbReference>
<evidence type="ECO:0000313" key="5">
    <source>
        <dbReference type="EMBL" id="MFC3477605.1"/>
    </source>
</evidence>
<evidence type="ECO:0000256" key="3">
    <source>
        <dbReference type="HAMAP-Rule" id="MF_00317"/>
    </source>
</evidence>
<dbReference type="GO" id="GO:0006260">
    <property type="term" value="P:DNA replication"/>
    <property type="evidence" value="ECO:0007669"/>
    <property type="project" value="UniProtKB-KW"/>
</dbReference>
<dbReference type="Proteomes" id="UP001595660">
    <property type="component" value="Unassembled WGS sequence"/>
</dbReference>
<evidence type="ECO:0000259" key="4">
    <source>
        <dbReference type="Pfam" id="PF00705"/>
    </source>
</evidence>
<dbReference type="SUPFAM" id="SSF55979">
    <property type="entry name" value="DNA clamp"/>
    <property type="match status" value="2"/>
</dbReference>
<dbReference type="RefSeq" id="WP_232571270.1">
    <property type="nucleotide sequence ID" value="NZ_CP089466.1"/>
</dbReference>
<dbReference type="AlphaFoldDB" id="A0ABD5NEN6"/>
<dbReference type="InterPro" id="IPR022648">
    <property type="entry name" value="Pr_cel_nuc_antig_N"/>
</dbReference>
<comment type="caution">
    <text evidence="5">The sequence shown here is derived from an EMBL/GenBank/DDBJ whole genome shotgun (WGS) entry which is preliminary data.</text>
</comment>
<dbReference type="Pfam" id="PF00705">
    <property type="entry name" value="PCNA_N"/>
    <property type="match status" value="1"/>
</dbReference>
<dbReference type="CDD" id="cd00577">
    <property type="entry name" value="PCNA"/>
    <property type="match status" value="1"/>
</dbReference>
<dbReference type="InterPro" id="IPR000730">
    <property type="entry name" value="Pr_cel_nuc_antig"/>
</dbReference>
<dbReference type="EMBL" id="JBHRWN010000002">
    <property type="protein sequence ID" value="MFC3477605.1"/>
    <property type="molecule type" value="Genomic_DNA"/>
</dbReference>
<reference evidence="5 6" key="1">
    <citation type="journal article" date="2019" name="Int. J. Syst. Evol. Microbiol.">
        <title>The Global Catalogue of Microorganisms (GCM) 10K type strain sequencing project: providing services to taxonomists for standard genome sequencing and annotation.</title>
        <authorList>
            <consortium name="The Broad Institute Genomics Platform"/>
            <consortium name="The Broad Institute Genome Sequencing Center for Infectious Disease"/>
            <person name="Wu L."/>
            <person name="Ma J."/>
        </authorList>
    </citation>
    <scope>NUCLEOTIDE SEQUENCE [LARGE SCALE GENOMIC DNA]</scope>
    <source>
        <strain evidence="5 6">CGMCC 1.12562</strain>
    </source>
</reference>
<comment type="subunit">
    <text evidence="3">Homotrimer. The subunits circularize to form a toroid; DNA passes through its center. Replication factor C (RFC) is required to load the toroid on the DNA.</text>
</comment>
<dbReference type="NCBIfam" id="NF002222">
    <property type="entry name" value="PRK01115.1-5"/>
    <property type="match status" value="1"/>
</dbReference>
<feature type="domain" description="Proliferating cell nuclear antigen PCNA N-terminal" evidence="4">
    <location>
        <begin position="28"/>
        <end position="113"/>
    </location>
</feature>
<dbReference type="PANTHER" id="PTHR11352:SF0">
    <property type="entry name" value="PROLIFERATING CELL NUCLEAR ANTIGEN"/>
    <property type="match status" value="1"/>
</dbReference>
<evidence type="ECO:0000256" key="2">
    <source>
        <dbReference type="ARBA" id="ARBA00023125"/>
    </source>
</evidence>
<gene>
    <name evidence="3" type="primary">pcn</name>
    <name evidence="5" type="ORF">ACFOKC_07690</name>
</gene>
<dbReference type="HAMAP" id="MF_00317">
    <property type="entry name" value="DNApol_clamp_arch"/>
    <property type="match status" value="1"/>
</dbReference>
<dbReference type="PANTHER" id="PTHR11352">
    <property type="entry name" value="PROLIFERATING CELL NUCLEAR ANTIGEN"/>
    <property type="match status" value="1"/>
</dbReference>
<dbReference type="InterPro" id="IPR046938">
    <property type="entry name" value="DNA_clamp_sf"/>
</dbReference>
<name>A0ABD5NEN6_9EURY</name>
<dbReference type="GeneID" id="69116464"/>
<organism evidence="5 6">
    <name type="scientific">Halobacterium litoreum</name>
    <dbReference type="NCBI Taxonomy" id="2039234"/>
    <lineage>
        <taxon>Archaea</taxon>
        <taxon>Methanobacteriati</taxon>
        <taxon>Methanobacteriota</taxon>
        <taxon>Stenosarchaea group</taxon>
        <taxon>Halobacteria</taxon>
        <taxon>Halobacteriales</taxon>
        <taxon>Halobacteriaceae</taxon>
        <taxon>Halobacterium</taxon>
    </lineage>
</organism>
<keyword evidence="2 3" id="KW-0238">DNA-binding</keyword>
<keyword evidence="6" id="KW-1185">Reference proteome</keyword>
<comment type="function">
    <text evidence="3">Sliding clamp subunit that acts as a moving platform for DNA processing. Responsible for tethering the catalytic subunit of DNA polymerase and other proteins to DNA during high-speed replication.</text>
</comment>
<dbReference type="GO" id="GO:0003677">
    <property type="term" value="F:DNA binding"/>
    <property type="evidence" value="ECO:0007669"/>
    <property type="project" value="UniProtKB-UniRule"/>
</dbReference>
<comment type="similarity">
    <text evidence="3">Belongs to the PCNA family.</text>
</comment>
<dbReference type="GO" id="GO:0030337">
    <property type="term" value="F:DNA polymerase processivity factor activity"/>
    <property type="evidence" value="ECO:0007669"/>
    <property type="project" value="UniProtKB-UniRule"/>
</dbReference>
<dbReference type="Gene3D" id="3.70.10.10">
    <property type="match status" value="1"/>
</dbReference>